<gene>
    <name evidence="1" type="ORF">EV182_001881</name>
</gene>
<sequence>MAGKPIVYVIYYSLYGHIRTLAYEVMKGLEASGKVEAKLFQVQETIPPETLERIHAAPKDPNVPVIEPAQMVEADAFMFGIPTRYGNTVAQMRQFWDLTGKLWASAALRDKMAALFFSTGSPHGGQETTALTFLSTLAHHGMIYVPYGYAHPAMSRYDKVIGGSAWGAGTIAGGDGSRQPSPEELEIALDHGNHFAEIVARFNSHKE</sequence>
<dbReference type="EMBL" id="JAMZIH010000332">
    <property type="protein sequence ID" value="KAJ1679519.1"/>
    <property type="molecule type" value="Genomic_DNA"/>
</dbReference>
<comment type="caution">
    <text evidence="1">The sequence shown here is derived from an EMBL/GenBank/DDBJ whole genome shotgun (WGS) entry which is preliminary data.</text>
</comment>
<evidence type="ECO:0000313" key="2">
    <source>
        <dbReference type="Proteomes" id="UP001145114"/>
    </source>
</evidence>
<name>A0ACC1HYM9_9FUNG</name>
<dbReference type="Proteomes" id="UP001145114">
    <property type="component" value="Unassembled WGS sequence"/>
</dbReference>
<keyword evidence="2" id="KW-1185">Reference proteome</keyword>
<proteinExistence type="predicted"/>
<evidence type="ECO:0000313" key="1">
    <source>
        <dbReference type="EMBL" id="KAJ1679519.1"/>
    </source>
</evidence>
<protein>
    <submittedName>
        <fullName evidence="1">Uncharacterized protein</fullName>
    </submittedName>
</protein>
<reference evidence="1" key="1">
    <citation type="submission" date="2022-06" db="EMBL/GenBank/DDBJ databases">
        <title>Phylogenomic reconstructions and comparative analyses of Kickxellomycotina fungi.</title>
        <authorList>
            <person name="Reynolds N.K."/>
            <person name="Stajich J.E."/>
            <person name="Barry K."/>
            <person name="Grigoriev I.V."/>
            <person name="Crous P."/>
            <person name="Smith M.E."/>
        </authorList>
    </citation>
    <scope>NUCLEOTIDE SEQUENCE</scope>
    <source>
        <strain evidence="1">RSA 2271</strain>
    </source>
</reference>
<organism evidence="1 2">
    <name type="scientific">Spiromyces aspiralis</name>
    <dbReference type="NCBI Taxonomy" id="68401"/>
    <lineage>
        <taxon>Eukaryota</taxon>
        <taxon>Fungi</taxon>
        <taxon>Fungi incertae sedis</taxon>
        <taxon>Zoopagomycota</taxon>
        <taxon>Kickxellomycotina</taxon>
        <taxon>Kickxellomycetes</taxon>
        <taxon>Kickxellales</taxon>
        <taxon>Kickxellaceae</taxon>
        <taxon>Spiromyces</taxon>
    </lineage>
</organism>
<accession>A0ACC1HYM9</accession>